<evidence type="ECO:0000313" key="8">
    <source>
        <dbReference type="EMBL" id="RCI11614.1"/>
    </source>
</evidence>
<feature type="transmembrane region" description="Helical" evidence="6">
    <location>
        <begin position="332"/>
        <end position="355"/>
    </location>
</feature>
<organism evidence="8 9">
    <name type="scientific">Ophiocordyceps polyrhachis-furcata BCC 54312</name>
    <dbReference type="NCBI Taxonomy" id="1330021"/>
    <lineage>
        <taxon>Eukaryota</taxon>
        <taxon>Fungi</taxon>
        <taxon>Dikarya</taxon>
        <taxon>Ascomycota</taxon>
        <taxon>Pezizomycotina</taxon>
        <taxon>Sordariomycetes</taxon>
        <taxon>Hypocreomycetidae</taxon>
        <taxon>Hypocreales</taxon>
        <taxon>Ophiocordycipitaceae</taxon>
        <taxon>Ophiocordyceps</taxon>
    </lineage>
</organism>
<dbReference type="GO" id="GO:0015179">
    <property type="term" value="F:L-amino acid transmembrane transporter activity"/>
    <property type="evidence" value="ECO:0007669"/>
    <property type="project" value="TreeGrafter"/>
</dbReference>
<sequence length="484" mass="51857">MGIMEYSSDSADAKLAKTFSQPRDQSSSSSSDNVLMGSAIAGEVSEFEERRGDLEKQKAAAGDAHFHRLGWKRLTVILIVEAVALGSLSLPQAFATLGMVAGVICCVGLGFIAIYTSDIVGKVKLKHPEVAHYADAGRLLMGRFGYELVGAMFVLQLTFLVGSHTLTGTIAFLNISNNGACSAILAFVSAIILLLLAVPPSFAEVAILGYIDFVSILAAIGITIIATGVQASQAPGGVAAVDWSAWPKAGITFADAFIAIANIVFAYSFCMCQFSFMDEMHTPGDYLKSVWSLGIIEMVIYTLTGAIIYAFVGVSVESPALLSAGPLISKVAFGVALPVIFISGSINITVVGRYIHGRIFHDSVTRFINTPRGWITWLVVISAVTVAAFIIAEVIPFFSDLLSISSSLFVSGFTFYLPAMMWWKLLRVGPWYSRENIFNALLNGLCFLIGIIVLVCGTYASIDDIIHQFKEGKVRGVFTCSPIA</sequence>
<gene>
    <name evidence="8" type="ORF">L249_7758</name>
</gene>
<comment type="caution">
    <text evidence="8">The sequence shown here is derived from an EMBL/GenBank/DDBJ whole genome shotgun (WGS) entry which is preliminary data.</text>
</comment>
<keyword evidence="4 6" id="KW-1133">Transmembrane helix</keyword>
<dbReference type="STRING" id="1330021.A0A367LB29"/>
<keyword evidence="5 6" id="KW-0472">Membrane</keyword>
<evidence type="ECO:0000256" key="3">
    <source>
        <dbReference type="ARBA" id="ARBA00022692"/>
    </source>
</evidence>
<dbReference type="InterPro" id="IPR013057">
    <property type="entry name" value="AA_transpt_TM"/>
</dbReference>
<evidence type="ECO:0000259" key="7">
    <source>
        <dbReference type="Pfam" id="PF01490"/>
    </source>
</evidence>
<accession>A0A367LB29</accession>
<feature type="transmembrane region" description="Helical" evidence="6">
    <location>
        <begin position="290"/>
        <end position="312"/>
    </location>
</feature>
<dbReference type="AlphaFoldDB" id="A0A367LB29"/>
<dbReference type="GO" id="GO:0016020">
    <property type="term" value="C:membrane"/>
    <property type="evidence" value="ECO:0007669"/>
    <property type="project" value="UniProtKB-SubCell"/>
</dbReference>
<feature type="transmembrane region" description="Helical" evidence="6">
    <location>
        <begin position="249"/>
        <end position="269"/>
    </location>
</feature>
<evidence type="ECO:0000256" key="1">
    <source>
        <dbReference type="ARBA" id="ARBA00004141"/>
    </source>
</evidence>
<evidence type="ECO:0000313" key="9">
    <source>
        <dbReference type="Proteomes" id="UP000253664"/>
    </source>
</evidence>
<evidence type="ECO:0000256" key="6">
    <source>
        <dbReference type="SAM" id="Phobius"/>
    </source>
</evidence>
<feature type="transmembrane region" description="Helical" evidence="6">
    <location>
        <begin position="205"/>
        <end position="229"/>
    </location>
</feature>
<feature type="transmembrane region" description="Helical" evidence="6">
    <location>
        <begin position="404"/>
        <end position="425"/>
    </location>
</feature>
<keyword evidence="9" id="KW-1185">Reference proteome</keyword>
<feature type="domain" description="Amino acid transporter transmembrane" evidence="7">
    <location>
        <begin position="68"/>
        <end position="462"/>
    </location>
</feature>
<dbReference type="Proteomes" id="UP000253664">
    <property type="component" value="Unassembled WGS sequence"/>
</dbReference>
<dbReference type="OrthoDB" id="655540at2759"/>
<dbReference type="PANTHER" id="PTHR22950:SF8">
    <property type="entry name" value="AMINO ACID TRANSPORTER (EUROFUNG)"/>
    <property type="match status" value="1"/>
</dbReference>
<evidence type="ECO:0000256" key="4">
    <source>
        <dbReference type="ARBA" id="ARBA00022989"/>
    </source>
</evidence>
<keyword evidence="3 6" id="KW-0812">Transmembrane</keyword>
<reference evidence="8 9" key="1">
    <citation type="journal article" date="2015" name="BMC Genomics">
        <title>Insights from the genome of Ophiocordyceps polyrhachis-furcata to pathogenicity and host specificity in insect fungi.</title>
        <authorList>
            <person name="Wichadakul D."/>
            <person name="Kobmoo N."/>
            <person name="Ingsriswang S."/>
            <person name="Tangphatsornruang S."/>
            <person name="Chantasingh D."/>
            <person name="Luangsa-ard J.J."/>
            <person name="Eurwilaichitr L."/>
        </authorList>
    </citation>
    <scope>NUCLEOTIDE SEQUENCE [LARGE SCALE GENOMIC DNA]</scope>
    <source>
        <strain evidence="8 9">BCC 54312</strain>
    </source>
</reference>
<feature type="transmembrane region" description="Helical" evidence="6">
    <location>
        <begin position="148"/>
        <end position="173"/>
    </location>
</feature>
<evidence type="ECO:0000256" key="5">
    <source>
        <dbReference type="ARBA" id="ARBA00023136"/>
    </source>
</evidence>
<dbReference type="EMBL" id="LKCN02000010">
    <property type="protein sequence ID" value="RCI11614.1"/>
    <property type="molecule type" value="Genomic_DNA"/>
</dbReference>
<dbReference type="Pfam" id="PF01490">
    <property type="entry name" value="Aa_trans"/>
    <property type="match status" value="1"/>
</dbReference>
<comment type="similarity">
    <text evidence="2">Belongs to the amino acid/polyamine transporter 2 family.</text>
</comment>
<protein>
    <recommendedName>
        <fullName evidence="7">Amino acid transporter transmembrane domain-containing protein</fullName>
    </recommendedName>
</protein>
<evidence type="ECO:0000256" key="2">
    <source>
        <dbReference type="ARBA" id="ARBA00008066"/>
    </source>
</evidence>
<feature type="transmembrane region" description="Helical" evidence="6">
    <location>
        <begin position="179"/>
        <end position="198"/>
    </location>
</feature>
<name>A0A367LB29_9HYPO</name>
<dbReference type="PANTHER" id="PTHR22950">
    <property type="entry name" value="AMINO ACID TRANSPORTER"/>
    <property type="match status" value="1"/>
</dbReference>
<proteinExistence type="inferred from homology"/>
<feature type="transmembrane region" description="Helical" evidence="6">
    <location>
        <begin position="437"/>
        <end position="460"/>
    </location>
</feature>
<comment type="subcellular location">
    <subcellularLocation>
        <location evidence="1">Membrane</location>
        <topology evidence="1">Multi-pass membrane protein</topology>
    </subcellularLocation>
</comment>
<feature type="transmembrane region" description="Helical" evidence="6">
    <location>
        <begin position="375"/>
        <end position="398"/>
    </location>
</feature>
<feature type="transmembrane region" description="Helical" evidence="6">
    <location>
        <begin position="97"/>
        <end position="116"/>
    </location>
</feature>